<dbReference type="RefSeq" id="WP_200815124.1">
    <property type="nucleotide sequence ID" value="NZ_FYEZ01000003.1"/>
</dbReference>
<organism evidence="9 10">
    <name type="scientific">Kytococcus aerolatus</name>
    <dbReference type="NCBI Taxonomy" id="592308"/>
    <lineage>
        <taxon>Bacteria</taxon>
        <taxon>Bacillati</taxon>
        <taxon>Actinomycetota</taxon>
        <taxon>Actinomycetes</taxon>
        <taxon>Micrococcales</taxon>
        <taxon>Kytococcaceae</taxon>
        <taxon>Kytococcus</taxon>
    </lineage>
</organism>
<name>A0A212U5E2_9MICO</name>
<evidence type="ECO:0000313" key="9">
    <source>
        <dbReference type="EMBL" id="SNC73370.1"/>
    </source>
</evidence>
<dbReference type="AlphaFoldDB" id="A0A212U5E2"/>
<dbReference type="Proteomes" id="UP000198122">
    <property type="component" value="Unassembled WGS sequence"/>
</dbReference>
<dbReference type="GO" id="GO:0005886">
    <property type="term" value="C:plasma membrane"/>
    <property type="evidence" value="ECO:0007669"/>
    <property type="project" value="UniProtKB-SubCell"/>
</dbReference>
<dbReference type="GO" id="GO:0015385">
    <property type="term" value="F:sodium:proton antiporter activity"/>
    <property type="evidence" value="ECO:0007669"/>
    <property type="project" value="TreeGrafter"/>
</dbReference>
<evidence type="ECO:0000256" key="1">
    <source>
        <dbReference type="ARBA" id="ARBA00004651"/>
    </source>
</evidence>
<evidence type="ECO:0000256" key="3">
    <source>
        <dbReference type="ARBA" id="ARBA00022448"/>
    </source>
</evidence>
<evidence type="ECO:0000256" key="7">
    <source>
        <dbReference type="ARBA" id="ARBA00023136"/>
    </source>
</evidence>
<dbReference type="InterPro" id="IPR007208">
    <property type="entry name" value="MrpF/PhaF-like"/>
</dbReference>
<evidence type="ECO:0000256" key="6">
    <source>
        <dbReference type="ARBA" id="ARBA00022989"/>
    </source>
</evidence>
<keyword evidence="5 8" id="KW-0812">Transmembrane</keyword>
<dbReference type="EMBL" id="FYEZ01000003">
    <property type="protein sequence ID" value="SNC73370.1"/>
    <property type="molecule type" value="Genomic_DNA"/>
</dbReference>
<keyword evidence="10" id="KW-1185">Reference proteome</keyword>
<feature type="transmembrane region" description="Helical" evidence="8">
    <location>
        <begin position="6"/>
        <end position="27"/>
    </location>
</feature>
<evidence type="ECO:0000256" key="5">
    <source>
        <dbReference type="ARBA" id="ARBA00022692"/>
    </source>
</evidence>
<keyword evidence="3" id="KW-0813">Transport</keyword>
<dbReference type="Pfam" id="PF04066">
    <property type="entry name" value="MrpF_PhaF"/>
    <property type="match status" value="1"/>
</dbReference>
<evidence type="ECO:0000256" key="8">
    <source>
        <dbReference type="SAM" id="Phobius"/>
    </source>
</evidence>
<proteinExistence type="inferred from homology"/>
<protein>
    <submittedName>
        <fullName evidence="9">Multisubunit sodium/proton antiporter, MrpF subunit</fullName>
    </submittedName>
</protein>
<feature type="transmembrane region" description="Helical" evidence="8">
    <location>
        <begin position="36"/>
        <end position="56"/>
    </location>
</feature>
<comment type="subcellular location">
    <subcellularLocation>
        <location evidence="1">Cell membrane</location>
        <topology evidence="1">Multi-pass membrane protein</topology>
    </subcellularLocation>
</comment>
<keyword evidence="6 8" id="KW-1133">Transmembrane helix</keyword>
<comment type="similarity">
    <text evidence="2">Belongs to the CPA3 antiporters (TC 2.A.63) subunit F family.</text>
</comment>
<reference evidence="9 10" key="1">
    <citation type="submission" date="2017-06" db="EMBL/GenBank/DDBJ databases">
        <authorList>
            <person name="Kim H.J."/>
            <person name="Triplett B.A."/>
        </authorList>
    </citation>
    <scope>NUCLEOTIDE SEQUENCE [LARGE SCALE GENOMIC DNA]</scope>
    <source>
        <strain evidence="9 10">DSM 22179</strain>
    </source>
</reference>
<dbReference type="PANTHER" id="PTHR34702:SF1">
    <property type="entry name" value="NA(+)_H(+) ANTIPORTER SUBUNIT F"/>
    <property type="match status" value="1"/>
</dbReference>
<gene>
    <name evidence="9" type="ORF">SAMN05445756_1931</name>
</gene>
<evidence type="ECO:0000313" key="10">
    <source>
        <dbReference type="Proteomes" id="UP000198122"/>
    </source>
</evidence>
<sequence length="98" mass="10107">MSVVTVVVWLVGALLALSAGVVVYCIVTGPSVLDRVVALEVLVGIVICAIGVQAAVARQTTGVPVLLSLSLVGFVGAVTVARFTRVEDTTTTTIEVRR</sequence>
<evidence type="ECO:0000256" key="4">
    <source>
        <dbReference type="ARBA" id="ARBA00022475"/>
    </source>
</evidence>
<keyword evidence="4" id="KW-1003">Cell membrane</keyword>
<keyword evidence="7 8" id="KW-0472">Membrane</keyword>
<accession>A0A212U5E2</accession>
<dbReference type="PANTHER" id="PTHR34702">
    <property type="entry name" value="NA(+)/H(+) ANTIPORTER SUBUNIT F1"/>
    <property type="match status" value="1"/>
</dbReference>
<evidence type="ECO:0000256" key="2">
    <source>
        <dbReference type="ARBA" id="ARBA00009212"/>
    </source>
</evidence>
<feature type="transmembrane region" description="Helical" evidence="8">
    <location>
        <begin position="62"/>
        <end position="81"/>
    </location>
</feature>